<keyword evidence="4" id="KW-1185">Reference proteome</keyword>
<evidence type="ECO:0000313" key="4">
    <source>
        <dbReference type="Proteomes" id="UP000623681"/>
    </source>
</evidence>
<evidence type="ECO:0000259" key="2">
    <source>
        <dbReference type="Pfam" id="PF00561"/>
    </source>
</evidence>
<dbReference type="PRINTS" id="PR00111">
    <property type="entry name" value="ABHYDROLASE"/>
</dbReference>
<dbReference type="InterPro" id="IPR000073">
    <property type="entry name" value="AB_hydrolase_1"/>
</dbReference>
<dbReference type="GO" id="GO:0016787">
    <property type="term" value="F:hydrolase activity"/>
    <property type="evidence" value="ECO:0007669"/>
    <property type="project" value="UniProtKB-KW"/>
</dbReference>
<keyword evidence="3" id="KW-0378">Hydrolase</keyword>
<dbReference type="InterPro" id="IPR029058">
    <property type="entry name" value="AB_hydrolase_fold"/>
</dbReference>
<name>A0A937K405_9CLOT</name>
<keyword evidence="1" id="KW-0472">Membrane</keyword>
<dbReference type="EMBL" id="JAESWA010000012">
    <property type="protein sequence ID" value="MBL4930660.1"/>
    <property type="molecule type" value="Genomic_DNA"/>
</dbReference>
<comment type="caution">
    <text evidence="3">The sequence shown here is derived from an EMBL/GenBank/DDBJ whole genome shotgun (WGS) entry which is preliminary data.</text>
</comment>
<feature type="transmembrane region" description="Helical" evidence="1">
    <location>
        <begin position="12"/>
        <end position="34"/>
    </location>
</feature>
<sequence>MKKLINRFIKIIITSLLLLIGFSYLTNLFISISYEDKFKGEKFLELNNYKIRYTDVGSGAPIILVHDFLGSSNDFYSIKDELAKNHRVITIDLPGFGLSSKDSKQEYTYTSFSEAILNVANALSISKFSVLGHGMGGAVAINLSLTHSDRINSLILVNPIIQAGKKQAPVPSVIKKEAYINYYIQGASFSKKFIKNSNMDMDYFREDYYFNRTIPAQTLSKLITTKNTGIPMDIIKTIPNKTLLLFSSNDTSVPVSLGMDLNSNIANSKLVVFNNCGHYPFIEAKDLFLKEVNNF</sequence>
<gene>
    <name evidence="3" type="ORF">JK634_02485</name>
</gene>
<dbReference type="Gene3D" id="3.40.50.1820">
    <property type="entry name" value="alpha/beta hydrolase"/>
    <property type="match status" value="1"/>
</dbReference>
<accession>A0A937K405</accession>
<evidence type="ECO:0000313" key="3">
    <source>
        <dbReference type="EMBL" id="MBL4930660.1"/>
    </source>
</evidence>
<evidence type="ECO:0000256" key="1">
    <source>
        <dbReference type="SAM" id="Phobius"/>
    </source>
</evidence>
<dbReference type="Pfam" id="PF00561">
    <property type="entry name" value="Abhydrolase_1"/>
    <property type="match status" value="1"/>
</dbReference>
<dbReference type="InterPro" id="IPR050266">
    <property type="entry name" value="AB_hydrolase_sf"/>
</dbReference>
<keyword evidence="1" id="KW-0812">Transmembrane</keyword>
<protein>
    <submittedName>
        <fullName evidence="3">Alpha/beta hydrolase</fullName>
    </submittedName>
</protein>
<proteinExistence type="predicted"/>
<reference evidence="3" key="1">
    <citation type="submission" date="2021-01" db="EMBL/GenBank/DDBJ databases">
        <title>Genome public.</title>
        <authorList>
            <person name="Liu C."/>
            <person name="Sun Q."/>
        </authorList>
    </citation>
    <scope>NUCLEOTIDE SEQUENCE</scope>
    <source>
        <strain evidence="3">YIM B02565</strain>
    </source>
</reference>
<dbReference type="Proteomes" id="UP000623681">
    <property type="component" value="Unassembled WGS sequence"/>
</dbReference>
<dbReference type="SUPFAM" id="SSF53474">
    <property type="entry name" value="alpha/beta-Hydrolases"/>
    <property type="match status" value="1"/>
</dbReference>
<feature type="domain" description="AB hydrolase-1" evidence="2">
    <location>
        <begin position="61"/>
        <end position="284"/>
    </location>
</feature>
<dbReference type="RefSeq" id="WP_202766044.1">
    <property type="nucleotide sequence ID" value="NZ_JAESWA010000012.1"/>
</dbReference>
<dbReference type="PANTHER" id="PTHR43798">
    <property type="entry name" value="MONOACYLGLYCEROL LIPASE"/>
    <property type="match status" value="1"/>
</dbReference>
<dbReference type="AlphaFoldDB" id="A0A937K405"/>
<keyword evidence="1" id="KW-1133">Transmembrane helix</keyword>
<organism evidence="3 4">
    <name type="scientific">Clostridium paridis</name>
    <dbReference type="NCBI Taxonomy" id="2803863"/>
    <lineage>
        <taxon>Bacteria</taxon>
        <taxon>Bacillati</taxon>
        <taxon>Bacillota</taxon>
        <taxon>Clostridia</taxon>
        <taxon>Eubacteriales</taxon>
        <taxon>Clostridiaceae</taxon>
        <taxon>Clostridium</taxon>
    </lineage>
</organism>